<organism evidence="1 2">
    <name type="scientific">Novipirellula herctigrandis</name>
    <dbReference type="NCBI Taxonomy" id="2527986"/>
    <lineage>
        <taxon>Bacteria</taxon>
        <taxon>Pseudomonadati</taxon>
        <taxon>Planctomycetota</taxon>
        <taxon>Planctomycetia</taxon>
        <taxon>Pirellulales</taxon>
        <taxon>Pirellulaceae</taxon>
        <taxon>Novipirellula</taxon>
    </lineage>
</organism>
<dbReference type="Gene3D" id="3.30.559.10">
    <property type="entry name" value="Chloramphenicol acetyltransferase-like domain"/>
    <property type="match status" value="1"/>
</dbReference>
<protein>
    <submittedName>
        <fullName evidence="1">Condensation domain protein</fullName>
    </submittedName>
</protein>
<dbReference type="Proteomes" id="UP000315010">
    <property type="component" value="Unassembled WGS sequence"/>
</dbReference>
<keyword evidence="2" id="KW-1185">Reference proteome</keyword>
<dbReference type="OrthoDB" id="232867at2"/>
<dbReference type="InterPro" id="IPR023213">
    <property type="entry name" value="CAT-like_dom_sf"/>
</dbReference>
<proteinExistence type="predicted"/>
<name>A0A5C5YVX8_9BACT</name>
<dbReference type="SUPFAM" id="SSF52777">
    <property type="entry name" value="CoA-dependent acyltransferases"/>
    <property type="match status" value="1"/>
</dbReference>
<dbReference type="AlphaFoldDB" id="A0A5C5YVX8"/>
<dbReference type="EMBL" id="SJPJ01000001">
    <property type="protein sequence ID" value="TWT79184.1"/>
    <property type="molecule type" value="Genomic_DNA"/>
</dbReference>
<gene>
    <name evidence="1" type="ORF">CA13_05820</name>
</gene>
<dbReference type="RefSeq" id="WP_146394457.1">
    <property type="nucleotide sequence ID" value="NZ_SJPJ01000001.1"/>
</dbReference>
<evidence type="ECO:0000313" key="1">
    <source>
        <dbReference type="EMBL" id="TWT79184.1"/>
    </source>
</evidence>
<accession>A0A5C5YVX8</accession>
<reference evidence="1 2" key="1">
    <citation type="submission" date="2019-02" db="EMBL/GenBank/DDBJ databases">
        <title>Deep-cultivation of Planctomycetes and their phenomic and genomic characterization uncovers novel biology.</title>
        <authorList>
            <person name="Wiegand S."/>
            <person name="Jogler M."/>
            <person name="Boedeker C."/>
            <person name="Pinto D."/>
            <person name="Vollmers J."/>
            <person name="Rivas-Marin E."/>
            <person name="Kohn T."/>
            <person name="Peeters S.H."/>
            <person name="Heuer A."/>
            <person name="Rast P."/>
            <person name="Oberbeckmann S."/>
            <person name="Bunk B."/>
            <person name="Jeske O."/>
            <person name="Meyerdierks A."/>
            <person name="Storesund J.E."/>
            <person name="Kallscheuer N."/>
            <person name="Luecker S."/>
            <person name="Lage O.M."/>
            <person name="Pohl T."/>
            <person name="Merkel B.J."/>
            <person name="Hornburger P."/>
            <person name="Mueller R.-W."/>
            <person name="Bruemmer F."/>
            <person name="Labrenz M."/>
            <person name="Spormann A.M."/>
            <person name="Op Den Camp H."/>
            <person name="Overmann J."/>
            <person name="Amann R."/>
            <person name="Jetten M.S.M."/>
            <person name="Mascher T."/>
            <person name="Medema M.H."/>
            <person name="Devos D.P."/>
            <person name="Kaster A.-K."/>
            <person name="Ovreas L."/>
            <person name="Rohde M."/>
            <person name="Galperin M.Y."/>
            <person name="Jogler C."/>
        </authorList>
    </citation>
    <scope>NUCLEOTIDE SEQUENCE [LARGE SCALE GENOMIC DNA]</scope>
    <source>
        <strain evidence="1 2">CA13</strain>
    </source>
</reference>
<comment type="caution">
    <text evidence="1">The sequence shown here is derived from an EMBL/GenBank/DDBJ whole genome shotgun (WGS) entry which is preliminary data.</text>
</comment>
<evidence type="ECO:0000313" key="2">
    <source>
        <dbReference type="Proteomes" id="UP000315010"/>
    </source>
</evidence>
<sequence>MPSKSNKPTEIDGGDPLPLSPFEQYMICDERLDSYPMSVALHWAALGEPRRDSFRKAFREAISWHPLLHSLVDHDVWRISENAVSDVQFFDNGDQPTAADRRVDARNGPTVRCNVIEQGEETSIEFMFHHAATDGVSFVEFCGDVFAIYAASIGNFDPAKIRRPTHRYLTQRANVDLAIPEPVSRSTALKFTAKESLRFVTRRAETVAADIERDTTQRDRCGGLRMMEVPFNLEESERVFAANTNGEASLNEWAILALMRVIAKWNDDHNAPSRRGWLVTNMPVLLRPRKAVRISAANMIGYGFLARQRDGIEDWDSAIQSLTEESRFIQRWKVAGMFLNGVAAVRRIPGALFFATRTTRPATCVVTNIGDPTRRFRNKLPLDERGRTIVGNFKLTRLSGSPPLRPGTHVSSSINTMGGKINLSLRVMPDFLSQNAANKLASMWKQEMIVHS</sequence>